<dbReference type="RefSeq" id="WP_011396687.1">
    <property type="nucleotide sequence ID" value="NC_007645.1"/>
</dbReference>
<dbReference type="EMBL" id="CP000155">
    <property type="protein sequence ID" value="ABC29618.1"/>
    <property type="molecule type" value="Genomic_DNA"/>
</dbReference>
<accession>Q2SIA6</accession>
<dbReference type="HOGENOM" id="CLU_1649747_0_0_6"/>
<dbReference type="OrthoDB" id="5764678at2"/>
<keyword evidence="2" id="KW-1185">Reference proteome</keyword>
<sequence length="160" mass="17464">MSQKGTPSIAKKVVILVVLTAISLGALVWFGFAVASTVRQVAALPPSLYVEPALFGMLGIGLSLLSICVMGGLELLEKIKKPLRKKTENRIFKLLQPVMLGGLAMIFVLPVMIHFPLSIYLNEQGYSDCEEASSSGLRYQYIVYAKSEEACRRAAELEAK</sequence>
<gene>
    <name evidence="1" type="ordered locus">HCH_02840</name>
</gene>
<dbReference type="Proteomes" id="UP000000238">
    <property type="component" value="Chromosome"/>
</dbReference>
<proteinExistence type="predicted"/>
<dbReference type="KEGG" id="hch:HCH_02840"/>
<evidence type="ECO:0000313" key="2">
    <source>
        <dbReference type="Proteomes" id="UP000000238"/>
    </source>
</evidence>
<protein>
    <submittedName>
        <fullName evidence="1">Uncharacterized protein</fullName>
    </submittedName>
</protein>
<dbReference type="AlphaFoldDB" id="Q2SIA6"/>
<name>Q2SIA6_HAHCH</name>
<reference evidence="1 2" key="1">
    <citation type="journal article" date="2005" name="Nucleic Acids Res.">
        <title>Genomic blueprint of Hahella chejuensis, a marine microbe producing an algicidal agent.</title>
        <authorList>
            <person name="Jeong H."/>
            <person name="Yim J.H."/>
            <person name="Lee C."/>
            <person name="Choi S.-H."/>
            <person name="Park Y.K."/>
            <person name="Yoon S.H."/>
            <person name="Hur C.-G."/>
            <person name="Kang H.-Y."/>
            <person name="Kim D."/>
            <person name="Lee H.H."/>
            <person name="Park K.H."/>
            <person name="Park S.-H."/>
            <person name="Park H.-S."/>
            <person name="Lee H.K."/>
            <person name="Oh T.K."/>
            <person name="Kim J.F."/>
        </authorList>
    </citation>
    <scope>NUCLEOTIDE SEQUENCE [LARGE SCALE GENOMIC DNA]</scope>
    <source>
        <strain evidence="1 2">KCTC 2396</strain>
    </source>
</reference>
<evidence type="ECO:0000313" key="1">
    <source>
        <dbReference type="EMBL" id="ABC29618.1"/>
    </source>
</evidence>
<organism evidence="1 2">
    <name type="scientific">Hahella chejuensis (strain KCTC 2396)</name>
    <dbReference type="NCBI Taxonomy" id="349521"/>
    <lineage>
        <taxon>Bacteria</taxon>
        <taxon>Pseudomonadati</taxon>
        <taxon>Pseudomonadota</taxon>
        <taxon>Gammaproteobacteria</taxon>
        <taxon>Oceanospirillales</taxon>
        <taxon>Hahellaceae</taxon>
        <taxon>Hahella</taxon>
    </lineage>
</organism>